<dbReference type="InterPro" id="IPR017853">
    <property type="entry name" value="GH"/>
</dbReference>
<dbReference type="SUPFAM" id="SSF56601">
    <property type="entry name" value="beta-lactamase/transpeptidase-like"/>
    <property type="match status" value="1"/>
</dbReference>
<feature type="domain" description="Beta-lactamase-related" evidence="7">
    <location>
        <begin position="589"/>
        <end position="942"/>
    </location>
</feature>
<dbReference type="SUPFAM" id="SSF52279">
    <property type="entry name" value="Beta-D-glucan exohydrolase, C-terminal domain"/>
    <property type="match status" value="1"/>
</dbReference>
<dbReference type="RefSeq" id="WP_188457485.1">
    <property type="nucleotide sequence ID" value="NZ_BMGM01000002.1"/>
</dbReference>
<keyword evidence="6" id="KW-0732">Signal</keyword>
<comment type="caution">
    <text evidence="9">The sequence shown here is derived from an EMBL/GenBank/DDBJ whole genome shotgun (WGS) entry which is preliminary data.</text>
</comment>
<reference evidence="10" key="1">
    <citation type="journal article" date="2019" name="Int. J. Syst. Evol. Microbiol.">
        <title>The Global Catalogue of Microorganisms (GCM) 10K type strain sequencing project: providing services to taxonomists for standard genome sequencing and annotation.</title>
        <authorList>
            <consortium name="The Broad Institute Genomics Platform"/>
            <consortium name="The Broad Institute Genome Sequencing Center for Infectious Disease"/>
            <person name="Wu L."/>
            <person name="Ma J."/>
        </authorList>
    </citation>
    <scope>NUCLEOTIDE SEQUENCE [LARGE SCALE GENOMIC DNA]</scope>
    <source>
        <strain evidence="10">CGMCC 1.12931</strain>
    </source>
</reference>
<keyword evidence="5" id="KW-0326">Glycosidase</keyword>
<feature type="domain" description="Glycoside hydrolase family 3 N-terminal" evidence="8">
    <location>
        <begin position="44"/>
        <end position="358"/>
    </location>
</feature>
<dbReference type="InterPro" id="IPR001466">
    <property type="entry name" value="Beta-lactam-related"/>
</dbReference>
<dbReference type="SUPFAM" id="SSF51445">
    <property type="entry name" value="(Trans)glycosidases"/>
    <property type="match status" value="1"/>
</dbReference>
<dbReference type="InterPro" id="IPR012338">
    <property type="entry name" value="Beta-lactam/transpept-like"/>
</dbReference>
<dbReference type="Pfam" id="PF00933">
    <property type="entry name" value="Glyco_hydro_3"/>
    <property type="match status" value="1"/>
</dbReference>
<evidence type="ECO:0000313" key="10">
    <source>
        <dbReference type="Proteomes" id="UP000599179"/>
    </source>
</evidence>
<proteinExistence type="inferred from homology"/>
<sequence length="963" mass="109015">MKFTWLLFVFSTSIVFAQNQHPLASTDVEQQKKWVDSVYNSLSTKEKIAQLFMVDIFSEKEDKHTNRAQFLIENYGIGGVIFSKGGPYQQAKLTNQYQDASKIPLLIGMDAEWGLAMRLDSTYAFPWNMTLGAISDAEVVQKVGYQIGKHNKRMGVHINFAPVADLNTNPKNPIIGNRSFGENKKRVSQNAIAFMQGMHDAGVLSNAKHFPGHGDTDQDSHKTLPSISFGKERIKEVELYPFKALFDAGVSSVMVAHLNVPSLEKQKNLPTTLSQEVVTNLLQNELKFKGLVITDALNMKGVSNHNSPGKVDLDAFLAGNDILLISEDIPQAIEEIHQAYVNEVFSKERLAHSVKKILMAKYKIGLHQNASVDTNNLFEDLNTEENKAVEELAFLNAITLVKNDLGIFPILFTPEKKIAYISLGQDSGDHFFEMMNTYQKVDHLEINENLVNKLEAYDEVIVGHHISSDNPWKSYAFSEKDKNLIDLISKTKKTFLFNFASPYAISDLNSYINIEAIVQAYQNTEIAQRVAAQMLFGAQPVKGKLPVSIRNSFPEGTGFTAKKQSVFGYNHPSNLGFDPVVFSEIDSIATEVLAEDMSPGFQILIARKGEIIYDKNFGYHTYDEKIPVSKNSIYDLASLTKILGTLPVLMMAEEQAFFDIETSKLSDLLAEYESSNKGDLSLKRMLSHYAGLQAWIPFYKNTIDNFDEYYRSEFSKEFSIPVTETLYLRTDYKDSLFLEIKDSELRIKDEYKYSDLPFYFLKEYLENLYEDSIDNLTEDFFYNSMGLKNLKYYPLQHFEPNRIVPTEDDKIWRKQIIKGTVHDQGAAMLGGIGGHAGLFGNAEDVAKMMLMYINGGNYAGKQYLQSKTIDKFNTCYYCEEDVRRGIVFDKPQLDEVGPTCGCLSMNSFGHSGFTGTYAWADPDEEIIYVFLSNRTFPDANNKKLIKSNARTRIQEVIYDALIR</sequence>
<comment type="catalytic activity">
    <reaction evidence="1">
        <text>Hydrolysis of terminal non-reducing N-acetyl-D-hexosamine residues in N-acetyl-beta-D-hexosaminides.</text>
        <dbReference type="EC" id="3.2.1.52"/>
    </reaction>
</comment>
<protein>
    <recommendedName>
        <fullName evidence="3">beta-N-acetylhexosaminidase</fullName>
        <ecNumber evidence="3">3.2.1.52</ecNumber>
    </recommendedName>
</protein>
<dbReference type="InterPro" id="IPR050226">
    <property type="entry name" value="NagZ_Beta-hexosaminidase"/>
</dbReference>
<dbReference type="Pfam" id="PF00144">
    <property type="entry name" value="Beta-lactamase"/>
    <property type="match status" value="1"/>
</dbReference>
<evidence type="ECO:0000256" key="5">
    <source>
        <dbReference type="ARBA" id="ARBA00023295"/>
    </source>
</evidence>
<keyword evidence="10" id="KW-1185">Reference proteome</keyword>
<dbReference type="InterPro" id="IPR036962">
    <property type="entry name" value="Glyco_hydro_3_N_sf"/>
</dbReference>
<evidence type="ECO:0000256" key="2">
    <source>
        <dbReference type="ARBA" id="ARBA00005336"/>
    </source>
</evidence>
<dbReference type="EC" id="3.2.1.52" evidence="3"/>
<evidence type="ECO:0000256" key="6">
    <source>
        <dbReference type="SAM" id="SignalP"/>
    </source>
</evidence>
<dbReference type="Proteomes" id="UP000599179">
    <property type="component" value="Unassembled WGS sequence"/>
</dbReference>
<evidence type="ECO:0000256" key="3">
    <source>
        <dbReference type="ARBA" id="ARBA00012663"/>
    </source>
</evidence>
<accession>A0ABQ1SEF0</accession>
<dbReference type="InterPro" id="IPR036881">
    <property type="entry name" value="Glyco_hydro_3_C_sf"/>
</dbReference>
<evidence type="ECO:0000256" key="4">
    <source>
        <dbReference type="ARBA" id="ARBA00022801"/>
    </source>
</evidence>
<dbReference type="EMBL" id="BMGM01000002">
    <property type="protein sequence ID" value="GGE27052.1"/>
    <property type="molecule type" value="Genomic_DNA"/>
</dbReference>
<dbReference type="PANTHER" id="PTHR30480">
    <property type="entry name" value="BETA-HEXOSAMINIDASE-RELATED"/>
    <property type="match status" value="1"/>
</dbReference>
<name>A0ABQ1SEF0_9FLAO</name>
<gene>
    <name evidence="9" type="ORF">GCM10010832_04720</name>
</gene>
<dbReference type="Gene3D" id="3.40.50.1700">
    <property type="entry name" value="Glycoside hydrolase family 3 C-terminal domain"/>
    <property type="match status" value="1"/>
</dbReference>
<dbReference type="InterPro" id="IPR001764">
    <property type="entry name" value="Glyco_hydro_3_N"/>
</dbReference>
<dbReference type="Gene3D" id="3.20.20.300">
    <property type="entry name" value="Glycoside hydrolase, family 3, N-terminal domain"/>
    <property type="match status" value="1"/>
</dbReference>
<dbReference type="PRINTS" id="PR00133">
    <property type="entry name" value="GLHYDRLASE3"/>
</dbReference>
<dbReference type="Gene3D" id="3.40.710.10">
    <property type="entry name" value="DD-peptidase/beta-lactamase superfamily"/>
    <property type="match status" value="1"/>
</dbReference>
<evidence type="ECO:0000256" key="1">
    <source>
        <dbReference type="ARBA" id="ARBA00001231"/>
    </source>
</evidence>
<dbReference type="PANTHER" id="PTHR30480:SF13">
    <property type="entry name" value="BETA-HEXOSAMINIDASE"/>
    <property type="match status" value="1"/>
</dbReference>
<evidence type="ECO:0000259" key="8">
    <source>
        <dbReference type="Pfam" id="PF00933"/>
    </source>
</evidence>
<feature type="chain" id="PRO_5045314657" description="beta-N-acetylhexosaminidase" evidence="6">
    <location>
        <begin position="18"/>
        <end position="963"/>
    </location>
</feature>
<evidence type="ECO:0000259" key="7">
    <source>
        <dbReference type="Pfam" id="PF00144"/>
    </source>
</evidence>
<comment type="similarity">
    <text evidence="2">Belongs to the glycosyl hydrolase 3 family.</text>
</comment>
<organism evidence="9 10">
    <name type="scientific">Psychroflexus planctonicus</name>
    <dbReference type="NCBI Taxonomy" id="1526575"/>
    <lineage>
        <taxon>Bacteria</taxon>
        <taxon>Pseudomonadati</taxon>
        <taxon>Bacteroidota</taxon>
        <taxon>Flavobacteriia</taxon>
        <taxon>Flavobacteriales</taxon>
        <taxon>Flavobacteriaceae</taxon>
        <taxon>Psychroflexus</taxon>
    </lineage>
</organism>
<feature type="signal peptide" evidence="6">
    <location>
        <begin position="1"/>
        <end position="17"/>
    </location>
</feature>
<keyword evidence="4" id="KW-0378">Hydrolase</keyword>
<evidence type="ECO:0000313" key="9">
    <source>
        <dbReference type="EMBL" id="GGE27052.1"/>
    </source>
</evidence>